<dbReference type="Gene3D" id="3.30.1330.60">
    <property type="entry name" value="OmpA-like domain"/>
    <property type="match status" value="1"/>
</dbReference>
<reference evidence="3" key="1">
    <citation type="journal article" date="2022" name="Cell">
        <title>Design, construction, and in vivo augmentation of a complex gut microbiome.</title>
        <authorList>
            <person name="Cheng A.G."/>
            <person name="Ho P.Y."/>
            <person name="Aranda-Diaz A."/>
            <person name="Jain S."/>
            <person name="Yu F.B."/>
            <person name="Meng X."/>
            <person name="Wang M."/>
            <person name="Iakiviak M."/>
            <person name="Nagashima K."/>
            <person name="Zhao A."/>
            <person name="Murugkar P."/>
            <person name="Patil A."/>
            <person name="Atabakhsh K."/>
            <person name="Weakley A."/>
            <person name="Yan J."/>
            <person name="Brumbaugh A.R."/>
            <person name="Higginbottom S."/>
            <person name="Dimas A."/>
            <person name="Shiver A.L."/>
            <person name="Deutschbauer A."/>
            <person name="Neff N."/>
            <person name="Sonnenburg J.L."/>
            <person name="Huang K.C."/>
            <person name="Fischbach M.A."/>
        </authorList>
    </citation>
    <scope>NUCLEOTIDE SEQUENCE</scope>
    <source>
        <strain evidence="3">AP11</strain>
    </source>
</reference>
<protein>
    <submittedName>
        <fullName evidence="3">DUF3575 domain-containing protein</fullName>
    </submittedName>
</protein>
<evidence type="ECO:0000256" key="1">
    <source>
        <dbReference type="SAM" id="MobiDB-lite"/>
    </source>
</evidence>
<proteinExistence type="predicted"/>
<feature type="chain" id="PRO_5046093631" evidence="2">
    <location>
        <begin position="26"/>
        <end position="434"/>
    </location>
</feature>
<feature type="signal peptide" evidence="2">
    <location>
        <begin position="1"/>
        <end position="25"/>
    </location>
</feature>
<evidence type="ECO:0000313" key="3">
    <source>
        <dbReference type="EMBL" id="UWN58255.1"/>
    </source>
</evidence>
<dbReference type="InterPro" id="IPR021958">
    <property type="entry name" value="DUF3575"/>
</dbReference>
<evidence type="ECO:0000256" key="2">
    <source>
        <dbReference type="SAM" id="SignalP"/>
    </source>
</evidence>
<sequence>MNMKRCAVLLYLIFLYGAHVQARSAADPVRIYFRHGYSVLDLSLRDNRRTLDDLVGRLKAYASDTLRKLIVFSVEGNASPDGMNEANLRLSRRRTESVLVYIRSRVSFPDSLIVTTAEGVDWDGLAASVESDPSVPDRDEVLNILQNTPVWIYDKQGRIVDGRKKQLMELCGGKIYRLLQERFFAELRNCTIELHYKTGNAPGQEIARVHDSMPHPAASIQDRPRTDEAGRTTPNEQHPKQAPGQIAEQVPGTASVSARHEPLYRLAIKTNLLYDAVGMPSLEAEYRIDDRWSVNLEGEVAWWSKKPRHRYYQIATISPEARYWFKTRQPWHGHYLGVFVGGSWYDLENGARGYKGDFWMVGLSYGYMFPLGRRLSLETGLGIGFLHTKYEEYLPIDGHYVYQQTSRTNWLGPVKLKFAFVWRLWDANRKGGAR</sequence>
<name>A0ABY5V216_9BACT</name>
<evidence type="ECO:0000313" key="4">
    <source>
        <dbReference type="Proteomes" id="UP001059295"/>
    </source>
</evidence>
<feature type="region of interest" description="Disordered" evidence="1">
    <location>
        <begin position="215"/>
        <end position="252"/>
    </location>
</feature>
<dbReference type="EMBL" id="CP102294">
    <property type="protein sequence ID" value="UWN58255.1"/>
    <property type="molecule type" value="Genomic_DNA"/>
</dbReference>
<gene>
    <name evidence="3" type="ORF">NQ491_02125</name>
</gene>
<dbReference type="Pfam" id="PF12099">
    <property type="entry name" value="DUF3575"/>
    <property type="match status" value="1"/>
</dbReference>
<dbReference type="Proteomes" id="UP001059295">
    <property type="component" value="Chromosome"/>
</dbReference>
<dbReference type="InterPro" id="IPR036737">
    <property type="entry name" value="OmpA-like_sf"/>
</dbReference>
<organism evidence="3 4">
    <name type="scientific">Alistipes ihumii AP11</name>
    <dbReference type="NCBI Taxonomy" id="1211813"/>
    <lineage>
        <taxon>Bacteria</taxon>
        <taxon>Pseudomonadati</taxon>
        <taxon>Bacteroidota</taxon>
        <taxon>Bacteroidia</taxon>
        <taxon>Bacteroidales</taxon>
        <taxon>Rikenellaceae</taxon>
        <taxon>Alistipes</taxon>
    </lineage>
</organism>
<keyword evidence="4" id="KW-1185">Reference proteome</keyword>
<keyword evidence="2" id="KW-0732">Signal</keyword>
<accession>A0ABY5V216</accession>
<dbReference type="SUPFAM" id="SSF103088">
    <property type="entry name" value="OmpA-like"/>
    <property type="match status" value="1"/>
</dbReference>